<feature type="compositionally biased region" description="Basic and acidic residues" evidence="1">
    <location>
        <begin position="53"/>
        <end position="63"/>
    </location>
</feature>
<protein>
    <submittedName>
        <fullName evidence="2">Transcriptional regulator, HxlR family</fullName>
    </submittedName>
</protein>
<evidence type="ECO:0000313" key="2">
    <source>
        <dbReference type="EMBL" id="CAA9289761.1"/>
    </source>
</evidence>
<dbReference type="EMBL" id="CADCTP010000410">
    <property type="protein sequence ID" value="CAA9289761.1"/>
    <property type="molecule type" value="Genomic_DNA"/>
</dbReference>
<feature type="non-terminal residue" evidence="2">
    <location>
        <position position="111"/>
    </location>
</feature>
<sequence>GNQGARPARDGAGDRLRRRILPAGAGRQVDDADRPGTAGRAAPVRGAPGGAGRAERQDGDRTAAHPGAPGHPHPHGARRGPAPGGLRAHRARREPARRAARHAGLGGDPPL</sequence>
<reference evidence="2" key="1">
    <citation type="submission" date="2020-02" db="EMBL/GenBank/DDBJ databases">
        <authorList>
            <person name="Meier V. D."/>
        </authorList>
    </citation>
    <scope>NUCLEOTIDE SEQUENCE</scope>
    <source>
        <strain evidence="2">AVDCRST_MAG41</strain>
    </source>
</reference>
<feature type="compositionally biased region" description="Low complexity" evidence="1">
    <location>
        <begin position="35"/>
        <end position="46"/>
    </location>
</feature>
<organism evidence="2">
    <name type="scientific">uncultured Mycobacteriales bacterium</name>
    <dbReference type="NCBI Taxonomy" id="581187"/>
    <lineage>
        <taxon>Bacteria</taxon>
        <taxon>Bacillati</taxon>
        <taxon>Actinomycetota</taxon>
        <taxon>Actinomycetes</taxon>
        <taxon>Mycobacteriales</taxon>
        <taxon>environmental samples</taxon>
    </lineage>
</organism>
<feature type="non-terminal residue" evidence="2">
    <location>
        <position position="1"/>
    </location>
</feature>
<evidence type="ECO:0000256" key="1">
    <source>
        <dbReference type="SAM" id="MobiDB-lite"/>
    </source>
</evidence>
<accession>A0A6J4JWW3</accession>
<gene>
    <name evidence="2" type="ORF">AVDCRST_MAG41-4274</name>
</gene>
<dbReference type="AlphaFoldDB" id="A0A6J4JWW3"/>
<name>A0A6J4JWW3_9ACTN</name>
<feature type="region of interest" description="Disordered" evidence="1">
    <location>
        <begin position="1"/>
        <end position="111"/>
    </location>
</feature>
<proteinExistence type="predicted"/>